<dbReference type="PANTHER" id="PTHR37937">
    <property type="entry name" value="CONJUGATIVE TRANSFER: DNA TRANSPORT"/>
    <property type="match status" value="1"/>
</dbReference>
<keyword evidence="4" id="KW-0812">Transmembrane</keyword>
<evidence type="ECO:0000256" key="3">
    <source>
        <dbReference type="ARBA" id="ARBA00022475"/>
    </source>
</evidence>
<dbReference type="EMBL" id="BMZQ01000003">
    <property type="protein sequence ID" value="GHD20947.1"/>
    <property type="molecule type" value="Genomic_DNA"/>
</dbReference>
<keyword evidence="8" id="KW-1185">Reference proteome</keyword>
<comment type="similarity">
    <text evidence="2">Belongs to the VirD4/TraG family.</text>
</comment>
<evidence type="ECO:0000256" key="2">
    <source>
        <dbReference type="ARBA" id="ARBA00008806"/>
    </source>
</evidence>
<evidence type="ECO:0000313" key="7">
    <source>
        <dbReference type="EMBL" id="GHD20947.1"/>
    </source>
</evidence>
<dbReference type="InterPro" id="IPR003688">
    <property type="entry name" value="TraG/VirD4"/>
</dbReference>
<evidence type="ECO:0000256" key="1">
    <source>
        <dbReference type="ARBA" id="ARBA00004651"/>
    </source>
</evidence>
<evidence type="ECO:0000256" key="6">
    <source>
        <dbReference type="ARBA" id="ARBA00023136"/>
    </source>
</evidence>
<keyword evidence="3" id="KW-1003">Cell membrane</keyword>
<evidence type="ECO:0000256" key="5">
    <source>
        <dbReference type="ARBA" id="ARBA00022989"/>
    </source>
</evidence>
<evidence type="ECO:0000313" key="8">
    <source>
        <dbReference type="Proteomes" id="UP000630142"/>
    </source>
</evidence>
<accession>A0A8J3DUB4</accession>
<dbReference type="GO" id="GO:0005886">
    <property type="term" value="C:plasma membrane"/>
    <property type="evidence" value="ECO:0007669"/>
    <property type="project" value="UniProtKB-SubCell"/>
</dbReference>
<evidence type="ECO:0008006" key="9">
    <source>
        <dbReference type="Google" id="ProtNLM"/>
    </source>
</evidence>
<dbReference type="CDD" id="cd01127">
    <property type="entry name" value="TrwB_TraG_TraD_VirD4"/>
    <property type="match status" value="1"/>
</dbReference>
<keyword evidence="5" id="KW-1133">Transmembrane helix</keyword>
<dbReference type="InterPro" id="IPR051539">
    <property type="entry name" value="T4SS-coupling_protein"/>
</dbReference>
<proteinExistence type="inferred from homology"/>
<sequence length="190" mass="21550">MGCAPKRMDEIVTKLPFVAGYNIKFAFIIQDLKSLDEIYGESSRQSLFANCGYQLVLGANDQATAEYASRALGKRTIRYKSESRTMELVGLPHRTKVEQIRERDLMMPQEVRQMRENKMILLVEGQRPIFGDRLRYFETEPYKAAGTYSRAHVPVIPEIECEQPLPVPATTPFYEKTGRSLHVGEGGSGE</sequence>
<keyword evidence="6" id="KW-0472">Membrane</keyword>
<dbReference type="PANTHER" id="PTHR37937:SF1">
    <property type="entry name" value="CONJUGATIVE TRANSFER: DNA TRANSPORT"/>
    <property type="match status" value="1"/>
</dbReference>
<dbReference type="Proteomes" id="UP000630142">
    <property type="component" value="Unassembled WGS sequence"/>
</dbReference>
<reference evidence="7" key="2">
    <citation type="submission" date="2020-09" db="EMBL/GenBank/DDBJ databases">
        <authorList>
            <person name="Sun Q."/>
            <person name="Kim S."/>
        </authorList>
    </citation>
    <scope>NUCLEOTIDE SEQUENCE</scope>
    <source>
        <strain evidence="7">KCTC 42249</strain>
    </source>
</reference>
<protein>
    <recommendedName>
        <fullName evidence="9">Type IV secretory system conjugative DNA transfer family protein</fullName>
    </recommendedName>
</protein>
<comment type="subcellular location">
    <subcellularLocation>
        <location evidence="1">Cell membrane</location>
        <topology evidence="1">Multi-pass membrane protein</topology>
    </subcellularLocation>
</comment>
<dbReference type="AlphaFoldDB" id="A0A8J3DUB4"/>
<dbReference type="Gene3D" id="3.40.50.300">
    <property type="entry name" value="P-loop containing nucleotide triphosphate hydrolases"/>
    <property type="match status" value="1"/>
</dbReference>
<gene>
    <name evidence="7" type="ORF">GCM10016234_34060</name>
</gene>
<dbReference type="InterPro" id="IPR027417">
    <property type="entry name" value="P-loop_NTPase"/>
</dbReference>
<comment type="caution">
    <text evidence="7">The sequence shown here is derived from an EMBL/GenBank/DDBJ whole genome shotgun (WGS) entry which is preliminary data.</text>
</comment>
<evidence type="ECO:0000256" key="4">
    <source>
        <dbReference type="ARBA" id="ARBA00022692"/>
    </source>
</evidence>
<dbReference type="Pfam" id="PF02534">
    <property type="entry name" value="T4SS-DNA_transf"/>
    <property type="match status" value="1"/>
</dbReference>
<organism evidence="7 8">
    <name type="scientific">Tianweitania populi</name>
    <dbReference type="NCBI Taxonomy" id="1607949"/>
    <lineage>
        <taxon>Bacteria</taxon>
        <taxon>Pseudomonadati</taxon>
        <taxon>Pseudomonadota</taxon>
        <taxon>Alphaproteobacteria</taxon>
        <taxon>Hyphomicrobiales</taxon>
        <taxon>Phyllobacteriaceae</taxon>
        <taxon>Tianweitania</taxon>
    </lineage>
</organism>
<dbReference type="SUPFAM" id="SSF52540">
    <property type="entry name" value="P-loop containing nucleoside triphosphate hydrolases"/>
    <property type="match status" value="1"/>
</dbReference>
<name>A0A8J3DUB4_9HYPH</name>
<reference evidence="7" key="1">
    <citation type="journal article" date="2014" name="Int. J. Syst. Evol. Microbiol.">
        <title>Complete genome sequence of Corynebacterium casei LMG S-19264T (=DSM 44701T), isolated from a smear-ripened cheese.</title>
        <authorList>
            <consortium name="US DOE Joint Genome Institute (JGI-PGF)"/>
            <person name="Walter F."/>
            <person name="Albersmeier A."/>
            <person name="Kalinowski J."/>
            <person name="Ruckert C."/>
        </authorList>
    </citation>
    <scope>NUCLEOTIDE SEQUENCE</scope>
    <source>
        <strain evidence="7">KCTC 42249</strain>
    </source>
</reference>